<dbReference type="KEGG" id="cep:Cri9333_4406"/>
<keyword evidence="1" id="KW-0808">Transferase</keyword>
<sequence>MKYQIDGDIYKQQVANYFNQRNNYDAEGEFHPKLAQRFLEYTNILSKQKVLDVATGTKPTT</sequence>
<dbReference type="EMBL" id="CP003620">
    <property type="protein sequence ID" value="AFZ15189.1"/>
    <property type="molecule type" value="Genomic_DNA"/>
</dbReference>
<dbReference type="STRING" id="1173022.Cri9333_4406"/>
<proteinExistence type="predicted"/>
<dbReference type="InterPro" id="IPR029063">
    <property type="entry name" value="SAM-dependent_MTases_sf"/>
</dbReference>
<dbReference type="GO" id="GO:0032259">
    <property type="term" value="P:methylation"/>
    <property type="evidence" value="ECO:0007669"/>
    <property type="project" value="UniProtKB-KW"/>
</dbReference>
<protein>
    <submittedName>
        <fullName evidence="1">Methyltransferase type 11</fullName>
    </submittedName>
</protein>
<dbReference type="Proteomes" id="UP000010472">
    <property type="component" value="Chromosome"/>
</dbReference>
<accession>K9W5W4</accession>
<gene>
    <name evidence="1" type="ORF">Cri9333_4406</name>
</gene>
<reference evidence="1 2" key="1">
    <citation type="submission" date="2012-06" db="EMBL/GenBank/DDBJ databases">
        <title>Finished chromosome of genome of Crinalium epipsammum PCC 9333.</title>
        <authorList>
            <consortium name="US DOE Joint Genome Institute"/>
            <person name="Gugger M."/>
            <person name="Coursin T."/>
            <person name="Rippka R."/>
            <person name="Tandeau De Marsac N."/>
            <person name="Huntemann M."/>
            <person name="Wei C.-L."/>
            <person name="Han J."/>
            <person name="Detter J.C."/>
            <person name="Han C."/>
            <person name="Tapia R."/>
            <person name="Davenport K."/>
            <person name="Daligault H."/>
            <person name="Erkkila T."/>
            <person name="Gu W."/>
            <person name="Munk A.C.C."/>
            <person name="Teshima H."/>
            <person name="Xu Y."/>
            <person name="Chain P."/>
            <person name="Chen A."/>
            <person name="Krypides N."/>
            <person name="Mavromatis K."/>
            <person name="Markowitz V."/>
            <person name="Szeto E."/>
            <person name="Ivanova N."/>
            <person name="Mikhailova N."/>
            <person name="Ovchinnikova G."/>
            <person name="Pagani I."/>
            <person name="Pati A."/>
            <person name="Goodwin L."/>
            <person name="Peters L."/>
            <person name="Pitluck S."/>
            <person name="Woyke T."/>
            <person name="Kerfeld C."/>
        </authorList>
    </citation>
    <scope>NUCLEOTIDE SEQUENCE [LARGE SCALE GENOMIC DNA]</scope>
    <source>
        <strain evidence="1 2">PCC 9333</strain>
    </source>
</reference>
<dbReference type="RefSeq" id="WP_015205282.1">
    <property type="nucleotide sequence ID" value="NC_019753.1"/>
</dbReference>
<dbReference type="HOGENOM" id="CLU_2914738_0_0_3"/>
<keyword evidence="2" id="KW-1185">Reference proteome</keyword>
<dbReference type="OrthoDB" id="528779at2"/>
<name>K9W5W4_9CYAN</name>
<evidence type="ECO:0000313" key="1">
    <source>
        <dbReference type="EMBL" id="AFZ15189.1"/>
    </source>
</evidence>
<dbReference type="SUPFAM" id="SSF53335">
    <property type="entry name" value="S-adenosyl-L-methionine-dependent methyltransferases"/>
    <property type="match status" value="1"/>
</dbReference>
<dbReference type="GO" id="GO:0008168">
    <property type="term" value="F:methyltransferase activity"/>
    <property type="evidence" value="ECO:0007669"/>
    <property type="project" value="UniProtKB-KW"/>
</dbReference>
<organism evidence="1 2">
    <name type="scientific">Crinalium epipsammum PCC 9333</name>
    <dbReference type="NCBI Taxonomy" id="1173022"/>
    <lineage>
        <taxon>Bacteria</taxon>
        <taxon>Bacillati</taxon>
        <taxon>Cyanobacteriota</taxon>
        <taxon>Cyanophyceae</taxon>
        <taxon>Gomontiellales</taxon>
        <taxon>Gomontiellaceae</taxon>
        <taxon>Crinalium</taxon>
    </lineage>
</organism>
<keyword evidence="1" id="KW-0489">Methyltransferase</keyword>
<dbReference type="eggNOG" id="COG2226">
    <property type="taxonomic scope" value="Bacteria"/>
</dbReference>
<evidence type="ECO:0000313" key="2">
    <source>
        <dbReference type="Proteomes" id="UP000010472"/>
    </source>
</evidence>
<dbReference type="AlphaFoldDB" id="K9W5W4"/>